<feature type="region of interest" description="Disordered" evidence="1">
    <location>
        <begin position="1"/>
        <end position="40"/>
    </location>
</feature>
<organism evidence="2">
    <name type="scientific">Trichormus variabilis (strain ATCC 29413 / PCC 7937)</name>
    <name type="common">Anabaena variabilis</name>
    <dbReference type="NCBI Taxonomy" id="240292"/>
    <lineage>
        <taxon>Bacteria</taxon>
        <taxon>Bacillati</taxon>
        <taxon>Cyanobacteriota</taxon>
        <taxon>Cyanophyceae</taxon>
        <taxon>Nostocales</taxon>
        <taxon>Nostocaceae</taxon>
        <taxon>Trichormus</taxon>
    </lineage>
</organism>
<name>R9WU79_TRIV2</name>
<sequence>MMTQSITQQTIASTPEEGADVTQSFLSGANHPAINQADSQATLEREPIKHTLIGSSKAVTATIRSLHQLRYAEVGDWSPLLPTGNTGEVMSILVRSILV</sequence>
<dbReference type="AlphaFoldDB" id="R9WU79"/>
<evidence type="ECO:0000256" key="1">
    <source>
        <dbReference type="SAM" id="MobiDB-lite"/>
    </source>
</evidence>
<dbReference type="GeneID" id="58727530"/>
<dbReference type="EMBL" id="KC733807">
    <property type="protein sequence ID" value="AGO03684.1"/>
    <property type="molecule type" value="Genomic_DNA"/>
</dbReference>
<feature type="compositionally biased region" description="Low complexity" evidence="1">
    <location>
        <begin position="1"/>
        <end position="14"/>
    </location>
</feature>
<evidence type="ECO:0000313" key="2">
    <source>
        <dbReference type="EMBL" id="AGO03684.1"/>
    </source>
</evidence>
<proteinExistence type="predicted"/>
<protein>
    <submittedName>
        <fullName evidence="2">Uncharacterized protein</fullName>
    </submittedName>
</protein>
<reference evidence="2" key="1">
    <citation type="journal article" date="2013" name="Russ. J. Genet.">
        <title>New low-copy plasmid of cyanobacteria Anabaena variabilis.</title>
        <authorList>
            <person name="Mardanov A.V."/>
            <person name="Beletsky A.V."/>
            <person name="Gumerov V.M."/>
            <person name="Karbisheva E.A."/>
            <person name="Mikheeva L.E."/>
        </authorList>
    </citation>
    <scope>NUCLEOTIDE SEQUENCE</scope>
    <source>
        <strain evidence="2">ATCC 29413</strain>
        <plasmid evidence="2">D</plasmid>
    </source>
</reference>
<accession>R9WU79</accession>
<dbReference type="RefSeq" id="WP_016562543.1">
    <property type="nucleotide sequence ID" value="NC_021575.1"/>
</dbReference>
<keyword evidence="2" id="KW-0614">Plasmid</keyword>
<gene>
    <name evidence="2" type="ORF">AvaD_0017</name>
</gene>
<geneLocation type="plasmid" evidence="2">
    <name>D</name>
</geneLocation>